<name>A0A2P2NAV7_RHIMU</name>
<accession>A0A2P2NAV7</accession>
<evidence type="ECO:0000313" key="1">
    <source>
        <dbReference type="EMBL" id="MBX39530.1"/>
    </source>
</evidence>
<proteinExistence type="predicted"/>
<sequence length="14" mass="1781">MNQDTLTILIYRWN</sequence>
<protein>
    <submittedName>
        <fullName evidence="1">Uncharacterized protein</fullName>
    </submittedName>
</protein>
<dbReference type="EMBL" id="GGEC01059046">
    <property type="protein sequence ID" value="MBX39530.1"/>
    <property type="molecule type" value="Transcribed_RNA"/>
</dbReference>
<reference evidence="1" key="1">
    <citation type="submission" date="2018-02" db="EMBL/GenBank/DDBJ databases">
        <title>Rhizophora mucronata_Transcriptome.</title>
        <authorList>
            <person name="Meera S.P."/>
            <person name="Sreeshan A."/>
            <person name="Augustine A."/>
        </authorList>
    </citation>
    <scope>NUCLEOTIDE SEQUENCE</scope>
    <source>
        <tissue evidence="1">Leaf</tissue>
    </source>
</reference>
<organism evidence="1">
    <name type="scientific">Rhizophora mucronata</name>
    <name type="common">Asiatic mangrove</name>
    <dbReference type="NCBI Taxonomy" id="61149"/>
    <lineage>
        <taxon>Eukaryota</taxon>
        <taxon>Viridiplantae</taxon>
        <taxon>Streptophyta</taxon>
        <taxon>Embryophyta</taxon>
        <taxon>Tracheophyta</taxon>
        <taxon>Spermatophyta</taxon>
        <taxon>Magnoliopsida</taxon>
        <taxon>eudicotyledons</taxon>
        <taxon>Gunneridae</taxon>
        <taxon>Pentapetalae</taxon>
        <taxon>rosids</taxon>
        <taxon>fabids</taxon>
        <taxon>Malpighiales</taxon>
        <taxon>Rhizophoraceae</taxon>
        <taxon>Rhizophora</taxon>
    </lineage>
</organism>